<reference evidence="15 16" key="1">
    <citation type="submission" date="2020-10" db="EMBL/GenBank/DDBJ databases">
        <title>Wide distribution of Phycisphaera-like planctomycetes from WD2101 soil group in peatlands and genome analysis of the first cultivated representative.</title>
        <authorList>
            <person name="Dedysh S.N."/>
            <person name="Beletsky A.V."/>
            <person name="Ivanova A."/>
            <person name="Kulichevskaya I.S."/>
            <person name="Suzina N.E."/>
            <person name="Philippov D.A."/>
            <person name="Rakitin A.L."/>
            <person name="Mardanov A.V."/>
            <person name="Ravin N.V."/>
        </authorList>
    </citation>
    <scope>NUCLEOTIDE SEQUENCE [LARGE SCALE GENOMIC DNA]</scope>
    <source>
        <strain evidence="15 16">M1803</strain>
    </source>
</reference>
<gene>
    <name evidence="15" type="ORF">IPV69_15755</name>
</gene>
<keyword evidence="9" id="KW-0238">DNA-binding</keyword>
<evidence type="ECO:0000256" key="9">
    <source>
        <dbReference type="ARBA" id="ARBA00023125"/>
    </source>
</evidence>
<evidence type="ECO:0000256" key="6">
    <source>
        <dbReference type="ARBA" id="ARBA00022630"/>
    </source>
</evidence>
<organism evidence="15 16">
    <name type="scientific">Humisphaera borealis</name>
    <dbReference type="NCBI Taxonomy" id="2807512"/>
    <lineage>
        <taxon>Bacteria</taxon>
        <taxon>Pseudomonadati</taxon>
        <taxon>Planctomycetota</taxon>
        <taxon>Phycisphaerae</taxon>
        <taxon>Tepidisphaerales</taxon>
        <taxon>Tepidisphaeraceae</taxon>
        <taxon>Humisphaera</taxon>
    </lineage>
</organism>
<keyword evidence="10" id="KW-0234">DNA repair</keyword>
<dbReference type="InterPro" id="IPR036155">
    <property type="entry name" value="Crypto/Photolyase_N_sf"/>
</dbReference>
<dbReference type="GO" id="GO:0003677">
    <property type="term" value="F:DNA binding"/>
    <property type="evidence" value="ECO:0007669"/>
    <property type="project" value="UniProtKB-KW"/>
</dbReference>
<evidence type="ECO:0000256" key="10">
    <source>
        <dbReference type="ARBA" id="ARBA00023204"/>
    </source>
</evidence>
<dbReference type="PANTHER" id="PTHR10211:SF0">
    <property type="entry name" value="DEOXYRIBODIPYRIMIDINE PHOTO-LYASE"/>
    <property type="match status" value="1"/>
</dbReference>
<dbReference type="InterPro" id="IPR052219">
    <property type="entry name" value="Photolyase_Class-2"/>
</dbReference>
<evidence type="ECO:0000256" key="2">
    <source>
        <dbReference type="ARBA" id="ARBA00001974"/>
    </source>
</evidence>
<dbReference type="GO" id="GO:0000719">
    <property type="term" value="P:photoreactive repair"/>
    <property type="evidence" value="ECO:0007669"/>
    <property type="project" value="TreeGrafter"/>
</dbReference>
<evidence type="ECO:0000256" key="5">
    <source>
        <dbReference type="ARBA" id="ARBA00014046"/>
    </source>
</evidence>
<dbReference type="KEGG" id="hbs:IPV69_15755"/>
<accession>A0A7M2WQG7</accession>
<keyword evidence="8" id="KW-0274">FAD</keyword>
<evidence type="ECO:0000313" key="15">
    <source>
        <dbReference type="EMBL" id="QOV87738.1"/>
    </source>
</evidence>
<evidence type="ECO:0000256" key="3">
    <source>
        <dbReference type="ARBA" id="ARBA00006409"/>
    </source>
</evidence>
<comment type="cofactor">
    <cofactor evidence="2">
        <name>FAD</name>
        <dbReference type="ChEBI" id="CHEBI:57692"/>
    </cofactor>
</comment>
<keyword evidence="16" id="KW-1185">Reference proteome</keyword>
<protein>
    <recommendedName>
        <fullName evidence="5">Deoxyribodipyrimidine photo-lyase</fullName>
        <ecNumber evidence="4">4.1.99.3</ecNumber>
    </recommendedName>
    <alternativeName>
        <fullName evidence="12">DNA photolyase</fullName>
    </alternativeName>
</protein>
<dbReference type="GO" id="GO:0003904">
    <property type="term" value="F:deoxyribodipyrimidine photo-lyase activity"/>
    <property type="evidence" value="ECO:0007669"/>
    <property type="project" value="UniProtKB-EC"/>
</dbReference>
<name>A0A7M2WQG7_9BACT</name>
<keyword evidence="11" id="KW-0456">Lyase</keyword>
<evidence type="ECO:0000256" key="13">
    <source>
        <dbReference type="ARBA" id="ARBA00033999"/>
    </source>
</evidence>
<dbReference type="SUPFAM" id="SSF48173">
    <property type="entry name" value="Cryptochrome/photolyase FAD-binding domain"/>
    <property type="match status" value="1"/>
</dbReference>
<dbReference type="Gene3D" id="3.40.50.620">
    <property type="entry name" value="HUPs"/>
    <property type="match status" value="1"/>
</dbReference>
<dbReference type="InterPro" id="IPR006050">
    <property type="entry name" value="DNA_photolyase_N"/>
</dbReference>
<evidence type="ECO:0000256" key="12">
    <source>
        <dbReference type="ARBA" id="ARBA00031671"/>
    </source>
</evidence>
<dbReference type="PROSITE" id="PS51645">
    <property type="entry name" value="PHR_CRY_ALPHA_BETA"/>
    <property type="match status" value="1"/>
</dbReference>
<dbReference type="Pfam" id="PF00875">
    <property type="entry name" value="DNA_photolyase"/>
    <property type="match status" value="1"/>
</dbReference>
<evidence type="ECO:0000256" key="4">
    <source>
        <dbReference type="ARBA" id="ARBA00013149"/>
    </source>
</evidence>
<evidence type="ECO:0000259" key="14">
    <source>
        <dbReference type="PROSITE" id="PS51645"/>
    </source>
</evidence>
<comment type="catalytic activity">
    <reaction evidence="13">
        <text>cyclobutadipyrimidine (in DNA) = 2 pyrimidine residues (in DNA).</text>
        <dbReference type="EC" id="4.1.99.3"/>
    </reaction>
</comment>
<dbReference type="Gene3D" id="1.10.579.10">
    <property type="entry name" value="DNA Cyclobutane Dipyrimidine Photolyase, subunit A, domain 3"/>
    <property type="match status" value="1"/>
</dbReference>
<feature type="domain" description="Photolyase/cryptochrome alpha/beta" evidence="14">
    <location>
        <begin position="19"/>
        <end position="147"/>
    </location>
</feature>
<dbReference type="RefSeq" id="WP_206290648.1">
    <property type="nucleotide sequence ID" value="NZ_CP063458.1"/>
</dbReference>
<dbReference type="Proteomes" id="UP000593765">
    <property type="component" value="Chromosome"/>
</dbReference>
<dbReference type="Gene3D" id="1.25.40.80">
    <property type="match status" value="1"/>
</dbReference>
<evidence type="ECO:0000256" key="1">
    <source>
        <dbReference type="ARBA" id="ARBA00001932"/>
    </source>
</evidence>
<dbReference type="AlphaFoldDB" id="A0A7M2WQG7"/>
<comment type="cofactor">
    <cofactor evidence="1">
        <name>(6R)-5,10-methylene-5,6,7,8-tetrahydrofolate</name>
        <dbReference type="ChEBI" id="CHEBI:15636"/>
    </cofactor>
</comment>
<proteinExistence type="inferred from homology"/>
<dbReference type="InterPro" id="IPR036134">
    <property type="entry name" value="Crypto/Photolyase_FAD-like_sf"/>
</dbReference>
<dbReference type="PANTHER" id="PTHR10211">
    <property type="entry name" value="DEOXYRIBODIPYRIMIDINE PHOTOLYASE"/>
    <property type="match status" value="1"/>
</dbReference>
<comment type="similarity">
    <text evidence="3">Belongs to the DNA photolyase class-2 family.</text>
</comment>
<dbReference type="InterPro" id="IPR014729">
    <property type="entry name" value="Rossmann-like_a/b/a_fold"/>
</dbReference>
<dbReference type="EC" id="4.1.99.3" evidence="4"/>
<evidence type="ECO:0000256" key="11">
    <source>
        <dbReference type="ARBA" id="ARBA00023239"/>
    </source>
</evidence>
<evidence type="ECO:0000313" key="16">
    <source>
        <dbReference type="Proteomes" id="UP000593765"/>
    </source>
</evidence>
<keyword evidence="6" id="KW-0285">Flavoprotein</keyword>
<keyword evidence="7" id="KW-0227">DNA damage</keyword>
<evidence type="ECO:0000256" key="8">
    <source>
        <dbReference type="ARBA" id="ARBA00022827"/>
    </source>
</evidence>
<dbReference type="FunFam" id="1.10.579.10:FF:000002">
    <property type="entry name" value="Deoxyribodipyrimidine photolyase"/>
    <property type="match status" value="1"/>
</dbReference>
<dbReference type="SUPFAM" id="SSF52425">
    <property type="entry name" value="Cryptochrome/photolyase, N-terminal domain"/>
    <property type="match status" value="1"/>
</dbReference>
<evidence type="ECO:0000256" key="7">
    <source>
        <dbReference type="ARBA" id="ARBA00022763"/>
    </source>
</evidence>
<dbReference type="EMBL" id="CP063458">
    <property type="protein sequence ID" value="QOV87738.1"/>
    <property type="molecule type" value="Genomic_DNA"/>
</dbReference>
<sequence length="455" mass="52118">MIQPSRVQVIGDRKTTPGKYVLYWMQQAERVRFNHALEYAIDQANDLDLPLIVCFAVMDDYPEANARHYQFLLEGLRDVESDLKERGIRFVCRHGPAPKVAIELAKDAAMVVCDRGYTRHQRRWRDDVADHAGTRVVQVESDVVVPVETTSPKQEFAARTIRPKIHKLWKTFLVGLTQRTLEHESVRMRVAGDIDLSDPAAALAKLKVDRSVGPTPFFEGGSHAAQRKLKAFVAGKLQGYAEGRNEPAAGHTSLMSSHLHFGQISPLELALAVEGSDAPPEDRDAYLEEMIVRRELAMNYVYYCPHYDGYEGLPAWAKKTLAEHEKDPRSPVYTRAELEQARTHDEFWNAAQREMTLTGYMHNYMRMYWGKKILEWTPSPKQAFETTLYLNNKYFLCGRDPISFASVAWIYGLHDRPWGPARKIFGLIRYMNEAGLRRKFDMPAYVRKINGLGTR</sequence>